<proteinExistence type="predicted"/>
<keyword evidence="2" id="KW-0808">Transferase</keyword>
<dbReference type="Pfam" id="PF13508">
    <property type="entry name" value="Acetyltransf_7"/>
    <property type="match status" value="1"/>
</dbReference>
<sequence>MLIRPASTTDLANINTIIQLNEEDTEVQTPDIPSYIQHELKTGEMYVAEDSDGELIGFSAVLNRGQVHYLAELFVHPQKQSQKVGQTLLDVTLKGKTGIKCTVSSEDKRALALYIRQGMQPRWQNFVLRAGREEIKTPLLDVQEQVELVKATRRDPRVLSIDSQVSGRHRVQDLEYLEETGYVPLLVSISGETQGYAYYQIDQSTNRCEIGPIASLNSKLSKDITLSIVNFCLQQTAFKTLSISVPGPHPALRPLLTAGFKIAYVETFLSSEVFFDPQEYIMLVDIL</sequence>
<dbReference type="KEGG" id="ttr:Tter_0606"/>
<dbReference type="OrthoDB" id="3531165at2"/>
<evidence type="ECO:0000259" key="1">
    <source>
        <dbReference type="PROSITE" id="PS51186"/>
    </source>
</evidence>
<dbReference type="HOGENOM" id="CLU_1029791_0_0_0"/>
<dbReference type="EMBL" id="CP001825">
    <property type="protein sequence ID" value="ACZ41524.1"/>
    <property type="molecule type" value="Genomic_DNA"/>
</dbReference>
<dbReference type="SUPFAM" id="SSF55729">
    <property type="entry name" value="Acyl-CoA N-acyltransferases (Nat)"/>
    <property type="match status" value="1"/>
</dbReference>
<protein>
    <submittedName>
        <fullName evidence="2">GCN5-related N-acetyltransferase</fullName>
    </submittedName>
</protein>
<dbReference type="GO" id="GO:0016747">
    <property type="term" value="F:acyltransferase activity, transferring groups other than amino-acyl groups"/>
    <property type="evidence" value="ECO:0007669"/>
    <property type="project" value="InterPro"/>
</dbReference>
<dbReference type="AlphaFoldDB" id="D1CF18"/>
<dbReference type="STRING" id="525904.Tter_0606"/>
<dbReference type="PROSITE" id="PS51186">
    <property type="entry name" value="GNAT"/>
    <property type="match status" value="1"/>
</dbReference>
<dbReference type="InterPro" id="IPR016181">
    <property type="entry name" value="Acyl_CoA_acyltransferase"/>
</dbReference>
<dbReference type="CDD" id="cd04301">
    <property type="entry name" value="NAT_SF"/>
    <property type="match status" value="1"/>
</dbReference>
<evidence type="ECO:0000313" key="2">
    <source>
        <dbReference type="EMBL" id="ACZ41524.1"/>
    </source>
</evidence>
<accession>D1CF18</accession>
<dbReference type="eggNOG" id="COG0456">
    <property type="taxonomic scope" value="Bacteria"/>
</dbReference>
<keyword evidence="3" id="KW-1185">Reference proteome</keyword>
<evidence type="ECO:0000313" key="3">
    <source>
        <dbReference type="Proteomes" id="UP000000323"/>
    </source>
</evidence>
<reference evidence="3" key="1">
    <citation type="journal article" date="2010" name="Stand. Genomic Sci.">
        <title>Complete genome sequence of 'Thermobaculum terrenum' type strain (YNP1).</title>
        <authorList>
            <person name="Kiss H."/>
            <person name="Cleland D."/>
            <person name="Lapidus A."/>
            <person name="Lucas S."/>
            <person name="Glavina Del Rio T."/>
            <person name="Nolan M."/>
            <person name="Tice H."/>
            <person name="Han C."/>
            <person name="Goodwin L."/>
            <person name="Pitluck S."/>
            <person name="Liolios K."/>
            <person name="Ivanova N."/>
            <person name="Mavromatis K."/>
            <person name="Ovchinnikova G."/>
            <person name="Pati A."/>
            <person name="Chen A."/>
            <person name="Palaniappan K."/>
            <person name="Land M."/>
            <person name="Hauser L."/>
            <person name="Chang Y."/>
            <person name="Jeffries C."/>
            <person name="Lu M."/>
            <person name="Brettin T."/>
            <person name="Detter J."/>
            <person name="Goker M."/>
            <person name="Tindall B."/>
            <person name="Beck B."/>
            <person name="McDermott T."/>
            <person name="Woyke T."/>
            <person name="Bristow J."/>
            <person name="Eisen J."/>
            <person name="Markowitz V."/>
            <person name="Hugenholtz P."/>
            <person name="Kyrpides N."/>
            <person name="Klenk H."/>
            <person name="Cheng J."/>
        </authorList>
    </citation>
    <scope>NUCLEOTIDE SEQUENCE [LARGE SCALE GENOMIC DNA]</scope>
    <source>
        <strain evidence="3">ATCC BAA-798 / YNP1</strain>
    </source>
</reference>
<dbReference type="Proteomes" id="UP000000323">
    <property type="component" value="Chromosome 1"/>
</dbReference>
<dbReference type="InterPro" id="IPR000182">
    <property type="entry name" value="GNAT_dom"/>
</dbReference>
<feature type="domain" description="N-acetyltransferase" evidence="1">
    <location>
        <begin position="1"/>
        <end position="138"/>
    </location>
</feature>
<organism evidence="2 3">
    <name type="scientific">Thermobaculum terrenum (strain ATCC BAA-798 / CCMEE 7001 / YNP1)</name>
    <dbReference type="NCBI Taxonomy" id="525904"/>
    <lineage>
        <taxon>Bacteria</taxon>
        <taxon>Bacillati</taxon>
        <taxon>Chloroflexota</taxon>
        <taxon>Chloroflexia</taxon>
        <taxon>Candidatus Thermobaculales</taxon>
        <taxon>Candidatus Thermobaculaceae</taxon>
        <taxon>Thermobaculum</taxon>
    </lineage>
</organism>
<name>D1CF18_THET1</name>
<dbReference type="Gene3D" id="3.40.630.30">
    <property type="match status" value="1"/>
</dbReference>
<gene>
    <name evidence="2" type="ordered locus">Tter_0606</name>
</gene>